<evidence type="ECO:0000313" key="1">
    <source>
        <dbReference type="EMBL" id="KHT63972.1"/>
    </source>
</evidence>
<gene>
    <name evidence="1" type="ORF">RJ45_09080</name>
</gene>
<feature type="non-terminal residue" evidence="1">
    <location>
        <position position="94"/>
    </location>
</feature>
<feature type="non-terminal residue" evidence="1">
    <location>
        <position position="1"/>
    </location>
</feature>
<dbReference type="RefSeq" id="WP_039460786.1">
    <property type="nucleotide sequence ID" value="NZ_JWLZ01000143.1"/>
</dbReference>
<comment type="caution">
    <text evidence="1">The sequence shown here is derived from an EMBL/GenBank/DDBJ whole genome shotgun (WGS) entry which is preliminary data.</text>
</comment>
<name>A0A0B9H4Z6_9GAMM</name>
<dbReference type="AlphaFoldDB" id="A0A0B9H4Z6"/>
<evidence type="ECO:0000313" key="2">
    <source>
        <dbReference type="Proteomes" id="UP000031278"/>
    </source>
</evidence>
<dbReference type="Proteomes" id="UP000031278">
    <property type="component" value="Unassembled WGS sequence"/>
</dbReference>
<proteinExistence type="predicted"/>
<organism evidence="1 2">
    <name type="scientific">Photobacterium gaetbulicola</name>
    <dbReference type="NCBI Taxonomy" id="1295392"/>
    <lineage>
        <taxon>Bacteria</taxon>
        <taxon>Pseudomonadati</taxon>
        <taxon>Pseudomonadota</taxon>
        <taxon>Gammaproteobacteria</taxon>
        <taxon>Vibrionales</taxon>
        <taxon>Vibrionaceae</taxon>
        <taxon>Photobacterium</taxon>
    </lineage>
</organism>
<sequence length="94" mass="10026">LKCKVAIDLRKSEAFASHQSTSTGPDFGDVVAGWDVKPIASTPRDETLYLVPVALAPFAIEQAKAAGKAAVKEENTAGPRTEKEKVLYAALEKL</sequence>
<dbReference type="EMBL" id="JWLZ01000143">
    <property type="protein sequence ID" value="KHT63972.1"/>
    <property type="molecule type" value="Genomic_DNA"/>
</dbReference>
<accession>A0A0B9H4Z6</accession>
<reference evidence="1 2" key="1">
    <citation type="submission" date="2014-12" db="EMBL/GenBank/DDBJ databases">
        <title>Genome sequencing of Photobacterium gaetbulicola AD005a.</title>
        <authorList>
            <person name="Adrian T.G.S."/>
            <person name="Chan K.G."/>
        </authorList>
    </citation>
    <scope>NUCLEOTIDE SEQUENCE [LARGE SCALE GENOMIC DNA]</scope>
    <source>
        <strain evidence="1 2">AD005a</strain>
    </source>
</reference>
<protein>
    <submittedName>
        <fullName evidence="1">Uncharacterized protein</fullName>
    </submittedName>
</protein>